<reference evidence="2 3" key="1">
    <citation type="journal article" date="2020" name="Phytopathology">
        <title>Genome Sequence Resources of Colletotrichum truncatum, C. plurivorum, C. musicola, and C. sojae: Four Species Pathogenic to Soybean (Glycine max).</title>
        <authorList>
            <person name="Rogerio F."/>
            <person name="Boufleur T.R."/>
            <person name="Ciampi-Guillardi M."/>
            <person name="Sukno S.A."/>
            <person name="Thon M.R."/>
            <person name="Massola Junior N.S."/>
            <person name="Baroncelli R."/>
        </authorList>
    </citation>
    <scope>NUCLEOTIDE SEQUENCE [LARGE SCALE GENOMIC DNA]</scope>
    <source>
        <strain evidence="2 3">LFN0009</strain>
    </source>
</reference>
<evidence type="ECO:0000313" key="2">
    <source>
        <dbReference type="EMBL" id="KAF6816371.1"/>
    </source>
</evidence>
<dbReference type="SUPFAM" id="SSF53067">
    <property type="entry name" value="Actin-like ATPase domain"/>
    <property type="match status" value="2"/>
</dbReference>
<dbReference type="Gene3D" id="3.30.420.40">
    <property type="match status" value="1"/>
</dbReference>
<organism evidence="2 3">
    <name type="scientific">Colletotrichum sojae</name>
    <dbReference type="NCBI Taxonomy" id="2175907"/>
    <lineage>
        <taxon>Eukaryota</taxon>
        <taxon>Fungi</taxon>
        <taxon>Dikarya</taxon>
        <taxon>Ascomycota</taxon>
        <taxon>Pezizomycotina</taxon>
        <taxon>Sordariomycetes</taxon>
        <taxon>Hypocreomycetidae</taxon>
        <taxon>Glomerellales</taxon>
        <taxon>Glomerellaceae</taxon>
        <taxon>Colletotrichum</taxon>
        <taxon>Colletotrichum orchidearum species complex</taxon>
    </lineage>
</organism>
<dbReference type="PANTHER" id="PTHR46430">
    <property type="entry name" value="PROTEIN SKT5-RELATED"/>
    <property type="match status" value="1"/>
</dbReference>
<dbReference type="SUPFAM" id="SSF81901">
    <property type="entry name" value="HCP-like"/>
    <property type="match status" value="2"/>
</dbReference>
<sequence>MDFSGEVPTRAQKRTTSSESIFIFHDSSDDGCLENEEPEGLLLHFGGSLECDLGDTSNEPEDDITELVLDATALSIGDYSVIIEDMVDRRPETTPNLTGLLATYRDWKMTQRSADEKSVTLQYLWKISQGLHCYSPRKATKSKFRSISEQILFLEQTVVDFMLGGHVPDIERFNQQVTFEVASTTEYARKPQERLLLDASGFPVPKGLGIPPSYEQQQKDLLASCATVLDPDPKVRLEWAWSALSCVRILSRDKARISKALNLQPTQEPEATHRLRELGLKIIEKDGRMQQRDTVFYKARLYEISQLDQDDPSNPSESKRPVTDLTSRYLRAAKLGSGRAHYRLGMSYDRSDTSLASENYTKGVKLEDSGCMNRRAMISLSRNPSQQESIDLLRRSAENADIDAPEGALNYGLLLADELFNQHDSGTCIPPNVLFPFHAKEKGNLRDPESARKFIAKAAMLGSAKAQVRLGRAYELSQLGCPFDPVLSLHYYRLAATQGCTRAALGVSKWFGAGNVSTFDKNEKLEFEYLLRAATGPNGLAEAQFALGQHYERVVDASVERNKTQAQEWYMIAASNGNEAASTKLAESGRNVAIGIDFGSTSSATRSTKQNESSVFLGYLDTRASIVKLKRKGILGGQATIPEDFVGNSKAGQHIPTSLSRIWRHALGEIRSAADSPGFFSVQNVTLSVPTHWNKSARANLGNIAKSVGVCDTRGSDVAIIDDAALAMFSLSFDDSEGLEGGALIDRNFERYVWRYGYLSSMSQHAASEELSHMRENDWIRRVKADFDGGQYEDDIKVYSVLSKPPLPIDRDDVRQMFAGTLGNIKIVLDEEVKRLDAMGLKPKGLYLVGGLAACRYIREKLEDYLPALPLSGEFQVVQMAHP</sequence>
<dbReference type="Gene3D" id="1.25.40.10">
    <property type="entry name" value="Tetratricopeptide repeat domain"/>
    <property type="match status" value="2"/>
</dbReference>
<name>A0A8H6JPK1_9PEZI</name>
<evidence type="ECO:0000313" key="3">
    <source>
        <dbReference type="Proteomes" id="UP000652219"/>
    </source>
</evidence>
<keyword evidence="1" id="KW-0677">Repeat</keyword>
<dbReference type="EMBL" id="WIGN01000028">
    <property type="protein sequence ID" value="KAF6816371.1"/>
    <property type="molecule type" value="Genomic_DNA"/>
</dbReference>
<keyword evidence="3" id="KW-1185">Reference proteome</keyword>
<comment type="caution">
    <text evidence="2">The sequence shown here is derived from an EMBL/GenBank/DDBJ whole genome shotgun (WGS) entry which is preliminary data.</text>
</comment>
<protein>
    <submittedName>
        <fullName evidence="2">Chitin synthase activator</fullName>
    </submittedName>
</protein>
<evidence type="ECO:0000256" key="1">
    <source>
        <dbReference type="ARBA" id="ARBA00022737"/>
    </source>
</evidence>
<dbReference type="Pfam" id="PF08238">
    <property type="entry name" value="Sel1"/>
    <property type="match status" value="3"/>
</dbReference>
<dbReference type="AlphaFoldDB" id="A0A8H6JPK1"/>
<dbReference type="PANTHER" id="PTHR46430:SF2">
    <property type="entry name" value="CHITIN SYNTHASE REGULATORY FACTOR 4"/>
    <property type="match status" value="1"/>
</dbReference>
<accession>A0A8H6JPK1</accession>
<dbReference type="InterPro" id="IPR051726">
    <property type="entry name" value="Chitin_Synth_Reg"/>
</dbReference>
<proteinExistence type="predicted"/>
<dbReference type="InterPro" id="IPR043129">
    <property type="entry name" value="ATPase_NBD"/>
</dbReference>
<dbReference type="InterPro" id="IPR011990">
    <property type="entry name" value="TPR-like_helical_dom_sf"/>
</dbReference>
<gene>
    <name evidence="2" type="ORF">CSOJ01_02994</name>
</gene>
<dbReference type="SMART" id="SM00671">
    <property type="entry name" value="SEL1"/>
    <property type="match status" value="3"/>
</dbReference>
<dbReference type="InterPro" id="IPR006597">
    <property type="entry name" value="Sel1-like"/>
</dbReference>
<dbReference type="Proteomes" id="UP000652219">
    <property type="component" value="Unassembled WGS sequence"/>
</dbReference>